<feature type="transmembrane region" description="Helical" evidence="1">
    <location>
        <begin position="171"/>
        <end position="187"/>
    </location>
</feature>
<keyword evidence="3" id="KW-1185">Reference proteome</keyword>
<keyword evidence="1" id="KW-0472">Membrane</keyword>
<dbReference type="RefSeq" id="WP_345230603.1">
    <property type="nucleotide sequence ID" value="NZ_BAABIQ010000005.1"/>
</dbReference>
<feature type="transmembrane region" description="Helical" evidence="1">
    <location>
        <begin position="121"/>
        <end position="141"/>
    </location>
</feature>
<keyword evidence="1" id="KW-1133">Transmembrane helix</keyword>
<dbReference type="PANTHER" id="PTHR38454:SF1">
    <property type="entry name" value="INTEGRAL MEMBRANE PROTEIN"/>
    <property type="match status" value="1"/>
</dbReference>
<feature type="transmembrane region" description="Helical" evidence="1">
    <location>
        <begin position="793"/>
        <end position="811"/>
    </location>
</feature>
<accession>A0ABP9APT1</accession>
<feature type="transmembrane region" description="Helical" evidence="1">
    <location>
        <begin position="528"/>
        <end position="546"/>
    </location>
</feature>
<reference evidence="3" key="1">
    <citation type="journal article" date="2019" name="Int. J. Syst. Evol. Microbiol.">
        <title>The Global Catalogue of Microorganisms (GCM) 10K type strain sequencing project: providing services to taxonomists for standard genome sequencing and annotation.</title>
        <authorList>
            <consortium name="The Broad Institute Genomics Platform"/>
            <consortium name="The Broad Institute Genome Sequencing Center for Infectious Disease"/>
            <person name="Wu L."/>
            <person name="Ma J."/>
        </authorList>
    </citation>
    <scope>NUCLEOTIDE SEQUENCE [LARGE SCALE GENOMIC DNA]</scope>
    <source>
        <strain evidence="3">JCM 18200</strain>
    </source>
</reference>
<feature type="transmembrane region" description="Helical" evidence="1">
    <location>
        <begin position="95"/>
        <end position="114"/>
    </location>
</feature>
<dbReference type="EMBL" id="BAABIQ010000005">
    <property type="protein sequence ID" value="GAA4784161.1"/>
    <property type="molecule type" value="Genomic_DNA"/>
</dbReference>
<keyword evidence="1" id="KW-0812">Transmembrane</keyword>
<feature type="transmembrane region" description="Helical" evidence="1">
    <location>
        <begin position="224"/>
        <end position="246"/>
    </location>
</feature>
<dbReference type="InterPro" id="IPR018580">
    <property type="entry name" value="Uncharacterised_YfhO"/>
</dbReference>
<evidence type="ECO:0000256" key="1">
    <source>
        <dbReference type="SAM" id="Phobius"/>
    </source>
</evidence>
<dbReference type="Proteomes" id="UP001501411">
    <property type="component" value="Unassembled WGS sequence"/>
</dbReference>
<feature type="transmembrane region" description="Helical" evidence="1">
    <location>
        <begin position="12"/>
        <end position="30"/>
    </location>
</feature>
<gene>
    <name evidence="2" type="ORF">GCM10023231_09790</name>
</gene>
<sequence length="824" mass="92671">MKNWFNRNTVHFAIIGIFIVICFVYFAPAWQGKVLIQSDVTQAQAMQKEIMDFKAADGKAPLWTNSMFGGMPSYQIWVSYPKNIGTHIMAGIKGIFPYPIDIVLLYLLGAYLLLNVLGVKPWLAAVGALAFAFTSYNFIYIEAGHANQAYAIALLAPVVAGVLWCLRGKHLLGASVLALSLALEIRVNHIQVTYYLFIALLILVGIELYHAIKGKKVADFLKSIGFMVIATIIAIAVNAGLLWTTYEYQKHSIRGKSNITSEDRGSEQHGVSRDYAYQWSQGVGESITFLIPDAYGGGSNDKIDPNSNVAKVLSSKGIDVSQVPPNYFPNYWGDKPFTSGPWYFGVIVVFLFILGLFIVKGRIKWWILAATLLSIFLSWGKNFSLISDLFFDYFPMYNKFRAVESNLVIAAFLVPILAILAVHELINNRKGIDKLDKKILYSLAIVGGISFIVWALPDLFLNFQTSNHQQWVQGISQSVQDNGFGQSLGNALVQDRADIARHDAFRSLIFVLLAGGVVWLFAKDKLKAPVVVAALGVLILIDLWGVDNRYLNKNSFVEKSQAQQYFFKPREVDNLILMDKTPDYRVLDLTVDPFQNATPSYFHKNVGGYHAAKLMRYNELIERQFSRSINEDVLDMLNTRYVITNNKAGTSQSIQKRDQAAGNAWFVDRVTFVKNNEEEMHALDSFDPKKEAFIHEEFKRQLDEKRLGRSTNASIELTSYRPDHLIYEYSAPNDVMAVFSEIWYDKGWKAFVDGTEIPILRADYVLRAAQLPGGNHKVEFKFEPSSYFMGENISLVASIVLVLSLAAAIWLENRKKSVVSPTVK</sequence>
<feature type="transmembrane region" description="Helical" evidence="1">
    <location>
        <begin position="407"/>
        <end position="427"/>
    </location>
</feature>
<organism evidence="2 3">
    <name type="scientific">Olivibacter ginsenosidimutans</name>
    <dbReference type="NCBI Taxonomy" id="1176537"/>
    <lineage>
        <taxon>Bacteria</taxon>
        <taxon>Pseudomonadati</taxon>
        <taxon>Bacteroidota</taxon>
        <taxon>Sphingobacteriia</taxon>
        <taxon>Sphingobacteriales</taxon>
        <taxon>Sphingobacteriaceae</taxon>
        <taxon>Olivibacter</taxon>
    </lineage>
</organism>
<protein>
    <submittedName>
        <fullName evidence="2">YfhO family protein</fullName>
    </submittedName>
</protein>
<feature type="transmembrane region" description="Helical" evidence="1">
    <location>
        <begin position="504"/>
        <end position="521"/>
    </location>
</feature>
<feature type="transmembrane region" description="Helical" evidence="1">
    <location>
        <begin position="193"/>
        <end position="212"/>
    </location>
</feature>
<feature type="transmembrane region" description="Helical" evidence="1">
    <location>
        <begin position="439"/>
        <end position="457"/>
    </location>
</feature>
<dbReference type="PANTHER" id="PTHR38454">
    <property type="entry name" value="INTEGRAL MEMBRANE PROTEIN-RELATED"/>
    <property type="match status" value="1"/>
</dbReference>
<evidence type="ECO:0000313" key="2">
    <source>
        <dbReference type="EMBL" id="GAA4784161.1"/>
    </source>
</evidence>
<evidence type="ECO:0000313" key="3">
    <source>
        <dbReference type="Proteomes" id="UP001501411"/>
    </source>
</evidence>
<feature type="transmembrane region" description="Helical" evidence="1">
    <location>
        <begin position="147"/>
        <end position="166"/>
    </location>
</feature>
<name>A0ABP9APT1_9SPHI</name>
<dbReference type="Pfam" id="PF09586">
    <property type="entry name" value="YfhO"/>
    <property type="match status" value="1"/>
</dbReference>
<proteinExistence type="predicted"/>
<comment type="caution">
    <text evidence="2">The sequence shown here is derived from an EMBL/GenBank/DDBJ whole genome shotgun (WGS) entry which is preliminary data.</text>
</comment>
<feature type="transmembrane region" description="Helical" evidence="1">
    <location>
        <begin position="366"/>
        <end position="387"/>
    </location>
</feature>
<feature type="transmembrane region" description="Helical" evidence="1">
    <location>
        <begin position="342"/>
        <end position="359"/>
    </location>
</feature>